<reference evidence="2 3" key="1">
    <citation type="submission" date="2012-02" db="EMBL/GenBank/DDBJ databases">
        <title>Complete sequence of chromosome of Singulisphaera acidiphila DSM 18658.</title>
        <authorList>
            <consortium name="US DOE Joint Genome Institute (JGI-PGF)"/>
            <person name="Lucas S."/>
            <person name="Copeland A."/>
            <person name="Lapidus A."/>
            <person name="Glavina del Rio T."/>
            <person name="Dalin E."/>
            <person name="Tice H."/>
            <person name="Bruce D."/>
            <person name="Goodwin L."/>
            <person name="Pitluck S."/>
            <person name="Peters L."/>
            <person name="Ovchinnikova G."/>
            <person name="Chertkov O."/>
            <person name="Kyrpides N."/>
            <person name="Mavromatis K."/>
            <person name="Ivanova N."/>
            <person name="Brettin T."/>
            <person name="Detter J.C."/>
            <person name="Han C."/>
            <person name="Larimer F."/>
            <person name="Land M."/>
            <person name="Hauser L."/>
            <person name="Markowitz V."/>
            <person name="Cheng J.-F."/>
            <person name="Hugenholtz P."/>
            <person name="Woyke T."/>
            <person name="Wu D."/>
            <person name="Tindall B."/>
            <person name="Pomrenke H."/>
            <person name="Brambilla E."/>
            <person name="Klenk H.-P."/>
            <person name="Eisen J.A."/>
        </authorList>
    </citation>
    <scope>NUCLEOTIDE SEQUENCE [LARGE SCALE GENOMIC DNA]</scope>
    <source>
        <strain evidence="3">ATCC BAA-1392 / DSM 18658 / VKM B-2454 / MOB10</strain>
    </source>
</reference>
<evidence type="ECO:0000259" key="1">
    <source>
        <dbReference type="Pfam" id="PF01636"/>
    </source>
</evidence>
<dbReference type="RefSeq" id="WP_015247712.1">
    <property type="nucleotide sequence ID" value="NZ_JH621483.1"/>
</dbReference>
<dbReference type="Proteomes" id="UP000010798">
    <property type="component" value="Chromosome"/>
</dbReference>
<dbReference type="Pfam" id="PF01636">
    <property type="entry name" value="APH"/>
    <property type="match status" value="1"/>
</dbReference>
<dbReference type="InterPro" id="IPR002575">
    <property type="entry name" value="Aminoglycoside_PTrfase"/>
</dbReference>
<gene>
    <name evidence="2" type="ordered locus">Sinac_4403</name>
</gene>
<keyword evidence="3" id="KW-1185">Reference proteome</keyword>
<protein>
    <submittedName>
        <fullName evidence="2">Putative homoserine kinase type II (Protein kinase fold)</fullName>
    </submittedName>
</protein>
<evidence type="ECO:0000313" key="2">
    <source>
        <dbReference type="EMBL" id="AGA28594.1"/>
    </source>
</evidence>
<name>L0DGT4_SINAD</name>
<keyword evidence="2" id="KW-0808">Transferase</keyword>
<dbReference type="InterPro" id="IPR011009">
    <property type="entry name" value="Kinase-like_dom_sf"/>
</dbReference>
<dbReference type="AlphaFoldDB" id="L0DGT4"/>
<dbReference type="EMBL" id="CP003364">
    <property type="protein sequence ID" value="AGA28594.1"/>
    <property type="molecule type" value="Genomic_DNA"/>
</dbReference>
<dbReference type="eggNOG" id="COG2334">
    <property type="taxonomic scope" value="Bacteria"/>
</dbReference>
<dbReference type="OrthoDB" id="115252at2"/>
<keyword evidence="2" id="KW-0418">Kinase</keyword>
<dbReference type="GO" id="GO:0016301">
    <property type="term" value="F:kinase activity"/>
    <property type="evidence" value="ECO:0007669"/>
    <property type="project" value="UniProtKB-KW"/>
</dbReference>
<organism evidence="2 3">
    <name type="scientific">Singulisphaera acidiphila (strain ATCC BAA-1392 / DSM 18658 / VKM B-2454 / MOB10)</name>
    <dbReference type="NCBI Taxonomy" id="886293"/>
    <lineage>
        <taxon>Bacteria</taxon>
        <taxon>Pseudomonadati</taxon>
        <taxon>Planctomycetota</taxon>
        <taxon>Planctomycetia</taxon>
        <taxon>Isosphaerales</taxon>
        <taxon>Isosphaeraceae</taxon>
        <taxon>Singulisphaera</taxon>
    </lineage>
</organism>
<feature type="domain" description="Aminoglycoside phosphotransferase" evidence="1">
    <location>
        <begin position="108"/>
        <end position="277"/>
    </location>
</feature>
<sequence>MATDDAGGHLDLTELPIVLAEVLQQSLGRPVRMEQLSTRPSPNWTSSFLLEIDAVIEGGETLRLLLKSSSRSDLHETARRVKPSFLHDPRREPAVYRELLDAANLGTAKYYGESLRRCWLFLERVPGVALFQIGDLSAWREAAQWLARLHLGFAGEDAPRSQTVPLLCYDAHHFCTWLERARTFQGERARGPIWDRLEQGFLNALDRLSAMSTTLIHGEFYASNVLIETKQNSRRVCAVDWETAGIGPGLIDLAALTSGSWPAEDRFKMAESYRMALAGSAPLPDQFSADLDACRLLLAVKWLGWSADWSPPADQRQDWLGEAVALADAMVPKAGGRK</sequence>
<accession>L0DGT4</accession>
<dbReference type="SUPFAM" id="SSF56112">
    <property type="entry name" value="Protein kinase-like (PK-like)"/>
    <property type="match status" value="1"/>
</dbReference>
<evidence type="ECO:0000313" key="3">
    <source>
        <dbReference type="Proteomes" id="UP000010798"/>
    </source>
</evidence>
<dbReference type="KEGG" id="saci:Sinac_4403"/>
<dbReference type="HOGENOM" id="CLU_803387_0_0_0"/>
<dbReference type="STRING" id="886293.Sinac_4403"/>
<proteinExistence type="predicted"/>
<dbReference type="Gene3D" id="3.90.1200.10">
    <property type="match status" value="1"/>
</dbReference>